<dbReference type="EMBL" id="HBIS01002855">
    <property type="protein sequence ID" value="CAE0608733.1"/>
    <property type="molecule type" value="Transcribed_RNA"/>
</dbReference>
<accession>A0A6U9QDJ1</accession>
<keyword evidence="2" id="KW-0520">NAD</keyword>
<dbReference type="InterPro" id="IPR036291">
    <property type="entry name" value="NAD(P)-bd_dom_sf"/>
</dbReference>
<proteinExistence type="inferred from homology"/>
<dbReference type="Gene3D" id="3.40.50.720">
    <property type="entry name" value="NAD(P)-binding Rossmann-like Domain"/>
    <property type="match status" value="1"/>
</dbReference>
<feature type="compositionally biased region" description="Polar residues" evidence="3">
    <location>
        <begin position="1"/>
        <end position="17"/>
    </location>
</feature>
<evidence type="ECO:0000256" key="2">
    <source>
        <dbReference type="ARBA" id="ARBA00023027"/>
    </source>
</evidence>
<evidence type="ECO:0000259" key="4">
    <source>
        <dbReference type="Pfam" id="PF01370"/>
    </source>
</evidence>
<comment type="similarity">
    <text evidence="1">Belongs to the NAD(P)-dependent epimerase/dehydratase family.</text>
</comment>
<evidence type="ECO:0000313" key="6">
    <source>
        <dbReference type="EMBL" id="CAE0608732.1"/>
    </source>
</evidence>
<evidence type="ECO:0000313" key="7">
    <source>
        <dbReference type="EMBL" id="CAE0608733.1"/>
    </source>
</evidence>
<protein>
    <recommendedName>
        <fullName evidence="4">NAD-dependent epimerase/dehydratase domain-containing protein</fullName>
    </recommendedName>
</protein>
<feature type="domain" description="NAD-dependent epimerase/dehydratase" evidence="4">
    <location>
        <begin position="148"/>
        <end position="263"/>
    </location>
</feature>
<dbReference type="EMBL" id="HBIS01002854">
    <property type="protein sequence ID" value="CAE0608732.1"/>
    <property type="molecule type" value="Transcribed_RNA"/>
</dbReference>
<dbReference type="PANTHER" id="PTHR43574">
    <property type="entry name" value="EPIMERASE-RELATED"/>
    <property type="match status" value="1"/>
</dbReference>
<dbReference type="EMBL" id="HBIS01002853">
    <property type="protein sequence ID" value="CAE0608731.1"/>
    <property type="molecule type" value="Transcribed_RNA"/>
</dbReference>
<dbReference type="Pfam" id="PF01370">
    <property type="entry name" value="Epimerase"/>
    <property type="match status" value="1"/>
</dbReference>
<evidence type="ECO:0000256" key="1">
    <source>
        <dbReference type="ARBA" id="ARBA00007637"/>
    </source>
</evidence>
<reference evidence="5" key="1">
    <citation type="submission" date="2021-01" db="EMBL/GenBank/DDBJ databases">
        <authorList>
            <person name="Corre E."/>
            <person name="Pelletier E."/>
            <person name="Niang G."/>
            <person name="Scheremetjew M."/>
            <person name="Finn R."/>
            <person name="Kale V."/>
            <person name="Holt S."/>
            <person name="Cochrane G."/>
            <person name="Meng A."/>
            <person name="Brown T."/>
            <person name="Cohen L."/>
        </authorList>
    </citation>
    <scope>NUCLEOTIDE SEQUENCE</scope>
    <source>
        <strain evidence="5">CCMP1897</strain>
    </source>
</reference>
<name>A0A6U9QDJ1_9CHLO</name>
<dbReference type="InterPro" id="IPR001509">
    <property type="entry name" value="Epimerase_deHydtase"/>
</dbReference>
<evidence type="ECO:0000256" key="3">
    <source>
        <dbReference type="SAM" id="MobiDB-lite"/>
    </source>
</evidence>
<dbReference type="SUPFAM" id="SSF51735">
    <property type="entry name" value="NAD(P)-binding Rossmann-fold domains"/>
    <property type="match status" value="1"/>
</dbReference>
<dbReference type="AlphaFoldDB" id="A0A6U9QDJ1"/>
<organism evidence="5">
    <name type="scientific">Picocystis salinarum</name>
    <dbReference type="NCBI Taxonomy" id="88271"/>
    <lineage>
        <taxon>Eukaryota</taxon>
        <taxon>Viridiplantae</taxon>
        <taxon>Chlorophyta</taxon>
        <taxon>Picocystophyceae</taxon>
        <taxon>Picocystales</taxon>
        <taxon>Picocystaceae</taxon>
        <taxon>Picocystis</taxon>
    </lineage>
</organism>
<feature type="region of interest" description="Disordered" evidence="3">
    <location>
        <begin position="1"/>
        <end position="20"/>
    </location>
</feature>
<gene>
    <name evidence="5" type="ORF">PSAL00342_LOCUS2550</name>
    <name evidence="6" type="ORF">PSAL00342_LOCUS2551</name>
    <name evidence="7" type="ORF">PSAL00342_LOCUS2552</name>
</gene>
<evidence type="ECO:0000313" key="5">
    <source>
        <dbReference type="EMBL" id="CAE0608731.1"/>
    </source>
</evidence>
<sequence length="340" mass="37914">MAEVSGHSSGTNVGSNRNQERHKNVAKRIACLNPGNADGNASRMKPSLFCFGLGYTATGLGHILMKKGWKVSGTCSSPERAHTLQKEGFCTFVFHAEKGRPGQECFEALRQCSHVLISIPPKGDDGTDCVLEWFEDFLIRSMEQLQWLGYLSTTSVYGNWGGQLVDEDTECKATSEKAKSRYQSERLWLELRRKFGIPVHVFRLGGIYGPTRSILNRVAANKLTESQKQRRTRKYTARCHVHDICQVLEASMKAPQPGRVYNVVDDNPASSSVVEAFARSLLTGGFPDLATSMEELGCVCREGKRVSNRRIKEELGISLMYPSYESGLLSIYENETEPFV</sequence>